<keyword evidence="1" id="KW-1133">Transmembrane helix</keyword>
<dbReference type="InterPro" id="IPR009325">
    <property type="entry name" value="DUF983"/>
</dbReference>
<comment type="caution">
    <text evidence="2">The sequence shown here is derived from an EMBL/GenBank/DDBJ whole genome shotgun (WGS) entry which is preliminary data.</text>
</comment>
<keyword evidence="1" id="KW-0812">Transmembrane</keyword>
<dbReference type="NCBIfam" id="NF004633">
    <property type="entry name" value="PRK05978.1"/>
    <property type="match status" value="1"/>
</dbReference>
<keyword evidence="1" id="KW-0472">Membrane</keyword>
<evidence type="ECO:0000313" key="3">
    <source>
        <dbReference type="Proteomes" id="UP000321638"/>
    </source>
</evidence>
<dbReference type="Proteomes" id="UP000321638">
    <property type="component" value="Unassembled WGS sequence"/>
</dbReference>
<dbReference type="RefSeq" id="WP_147848172.1">
    <property type="nucleotide sequence ID" value="NZ_VDUZ01000018.1"/>
</dbReference>
<dbReference type="EMBL" id="VDUZ01000018">
    <property type="protein sequence ID" value="TXL74492.1"/>
    <property type="molecule type" value="Genomic_DNA"/>
</dbReference>
<evidence type="ECO:0000256" key="1">
    <source>
        <dbReference type="SAM" id="Phobius"/>
    </source>
</evidence>
<accession>A0A5C8PKT0</accession>
<sequence>MTATQDEVTLGEAMRRGFMQRCPNCAEGRLFRRFLKVVDHCPACGEEFSHHRADDFPPYLVIMIVGHVIVPLLFAVEMAYAPPMWLEFVVWLPLTLLSCLALLQPVKGAVVGMQWQLGMHAFAEAKLRRLQASGNG</sequence>
<gene>
    <name evidence="2" type="ORF">FHP25_17170</name>
</gene>
<protein>
    <submittedName>
        <fullName evidence="2">DUF983 domain-containing protein</fullName>
    </submittedName>
</protein>
<dbReference type="AlphaFoldDB" id="A0A5C8PKT0"/>
<dbReference type="OrthoDB" id="9799456at2"/>
<evidence type="ECO:0000313" key="2">
    <source>
        <dbReference type="EMBL" id="TXL74492.1"/>
    </source>
</evidence>
<proteinExistence type="predicted"/>
<reference evidence="2 3" key="1">
    <citation type="submission" date="2019-06" db="EMBL/GenBank/DDBJ databases">
        <title>New taxonomy in bacterial strain CC-CFT640, isolated from vineyard.</title>
        <authorList>
            <person name="Lin S.-Y."/>
            <person name="Tsai C.-F."/>
            <person name="Young C.-C."/>
        </authorList>
    </citation>
    <scope>NUCLEOTIDE SEQUENCE [LARGE SCALE GENOMIC DNA]</scope>
    <source>
        <strain evidence="2 3">CC-CFT640</strain>
    </source>
</reference>
<organism evidence="2 3">
    <name type="scientific">Vineibacter terrae</name>
    <dbReference type="NCBI Taxonomy" id="2586908"/>
    <lineage>
        <taxon>Bacteria</taxon>
        <taxon>Pseudomonadati</taxon>
        <taxon>Pseudomonadota</taxon>
        <taxon>Alphaproteobacteria</taxon>
        <taxon>Hyphomicrobiales</taxon>
        <taxon>Vineibacter</taxon>
    </lineage>
</organism>
<name>A0A5C8PKT0_9HYPH</name>
<keyword evidence="3" id="KW-1185">Reference proteome</keyword>
<dbReference type="Pfam" id="PF06170">
    <property type="entry name" value="DUF983"/>
    <property type="match status" value="1"/>
</dbReference>
<feature type="transmembrane region" description="Helical" evidence="1">
    <location>
        <begin position="88"/>
        <end position="106"/>
    </location>
</feature>
<feature type="transmembrane region" description="Helical" evidence="1">
    <location>
        <begin position="56"/>
        <end position="76"/>
    </location>
</feature>